<dbReference type="GO" id="GO:0016787">
    <property type="term" value="F:hydrolase activity"/>
    <property type="evidence" value="ECO:0007669"/>
    <property type="project" value="UniProtKB-KW"/>
</dbReference>
<evidence type="ECO:0000256" key="2">
    <source>
        <dbReference type="ARBA" id="ARBA00022759"/>
    </source>
</evidence>
<keyword evidence="1" id="KW-0540">Nuclease</keyword>
<dbReference type="PROSITE" id="PS01284">
    <property type="entry name" value="TNASE_2"/>
    <property type="match status" value="1"/>
</dbReference>
<evidence type="ECO:0000256" key="3">
    <source>
        <dbReference type="ARBA" id="ARBA00022801"/>
    </source>
</evidence>
<reference evidence="5 6" key="1">
    <citation type="submission" date="2017-09" db="EMBL/GenBank/DDBJ databases">
        <title>Depth-based differentiation of microbial function through sediment-hosted aquifers and enrichment of novel symbionts in the deep terrestrial subsurface.</title>
        <authorList>
            <person name="Probst A.J."/>
            <person name="Ladd B."/>
            <person name="Jarett J.K."/>
            <person name="Geller-Mcgrath D.E."/>
            <person name="Sieber C.M."/>
            <person name="Emerson J.B."/>
            <person name="Anantharaman K."/>
            <person name="Thomas B.C."/>
            <person name="Malmstrom R."/>
            <person name="Stieglmeier M."/>
            <person name="Klingl A."/>
            <person name="Woyke T."/>
            <person name="Ryan C.M."/>
            <person name="Banfield J.F."/>
        </authorList>
    </citation>
    <scope>NUCLEOTIDE SEQUENCE [LARGE SCALE GENOMIC DNA]</scope>
    <source>
        <strain evidence="5">CG22_combo_CG10-13_8_21_14_all_34_12</strain>
    </source>
</reference>
<dbReference type="GO" id="GO:0003676">
    <property type="term" value="F:nucleic acid binding"/>
    <property type="evidence" value="ECO:0007669"/>
    <property type="project" value="InterPro"/>
</dbReference>
<keyword evidence="3" id="KW-0378">Hydrolase</keyword>
<dbReference type="InterPro" id="IPR002071">
    <property type="entry name" value="Thermonucl_AS"/>
</dbReference>
<dbReference type="PROSITE" id="PS50830">
    <property type="entry name" value="TNASE_3"/>
    <property type="match status" value="1"/>
</dbReference>
<evidence type="ECO:0000256" key="1">
    <source>
        <dbReference type="ARBA" id="ARBA00022722"/>
    </source>
</evidence>
<accession>A0A2H0C0X8</accession>
<dbReference type="PANTHER" id="PTHR12302">
    <property type="entry name" value="EBNA2 BINDING PROTEIN P100"/>
    <property type="match status" value="1"/>
</dbReference>
<dbReference type="Proteomes" id="UP000229699">
    <property type="component" value="Unassembled WGS sequence"/>
</dbReference>
<dbReference type="SMART" id="SM00318">
    <property type="entry name" value="SNc"/>
    <property type="match status" value="1"/>
</dbReference>
<dbReference type="Gene3D" id="2.40.50.90">
    <property type="match status" value="1"/>
</dbReference>
<protein>
    <recommendedName>
        <fullName evidence="4">TNase-like domain-containing protein</fullName>
    </recommendedName>
</protein>
<dbReference type="EMBL" id="PCTC01000044">
    <property type="protein sequence ID" value="PIP63511.1"/>
    <property type="molecule type" value="Genomic_DNA"/>
</dbReference>
<dbReference type="GO" id="GO:0004519">
    <property type="term" value="F:endonuclease activity"/>
    <property type="evidence" value="ECO:0007669"/>
    <property type="project" value="UniProtKB-KW"/>
</dbReference>
<keyword evidence="2" id="KW-0255">Endonuclease</keyword>
<dbReference type="InterPro" id="IPR016071">
    <property type="entry name" value="Staphylococal_nuclease_OB-fold"/>
</dbReference>
<evidence type="ECO:0000313" key="6">
    <source>
        <dbReference type="Proteomes" id="UP000229699"/>
    </source>
</evidence>
<organism evidence="5 6">
    <name type="scientific">Candidatus Roizmanbacteria bacterium CG22_combo_CG10-13_8_21_14_all_34_12</name>
    <dbReference type="NCBI Taxonomy" id="1974860"/>
    <lineage>
        <taxon>Bacteria</taxon>
        <taxon>Candidatus Roizmaniibacteriota</taxon>
    </lineage>
</organism>
<dbReference type="AlphaFoldDB" id="A0A2H0C0X8"/>
<sequence length="186" mass="21862">MKKNFRKNLLLGLLVLTIFFIGFFSKDFYNELNSKVIQNIKPKNILLPEPKEGTYKVMKVLDGDTVILETGEKFRYLGIDAPEGNDRWGPEAKKLNEEMVLNKKIKVELDRIKLDKYGRILGYIWIDNILVNEVLVERGYAKINLIKGEVKPKYLDRLKKAEDWARQNHDGVWFDEWESKIKESNK</sequence>
<feature type="domain" description="TNase-like" evidence="4">
    <location>
        <begin position="51"/>
        <end position="175"/>
    </location>
</feature>
<evidence type="ECO:0000259" key="4">
    <source>
        <dbReference type="PROSITE" id="PS50830"/>
    </source>
</evidence>
<dbReference type="Pfam" id="PF00565">
    <property type="entry name" value="SNase"/>
    <property type="match status" value="1"/>
</dbReference>
<comment type="caution">
    <text evidence="5">The sequence shown here is derived from an EMBL/GenBank/DDBJ whole genome shotgun (WGS) entry which is preliminary data.</text>
</comment>
<dbReference type="SUPFAM" id="SSF50199">
    <property type="entry name" value="Staphylococcal nuclease"/>
    <property type="match status" value="1"/>
</dbReference>
<proteinExistence type="predicted"/>
<dbReference type="InterPro" id="IPR035437">
    <property type="entry name" value="SNase_OB-fold_sf"/>
</dbReference>
<dbReference type="PANTHER" id="PTHR12302:SF3">
    <property type="entry name" value="SERINE_THREONINE-PROTEIN KINASE 31"/>
    <property type="match status" value="1"/>
</dbReference>
<gene>
    <name evidence="5" type="ORF">COW97_02140</name>
</gene>
<name>A0A2H0C0X8_9BACT</name>
<evidence type="ECO:0000313" key="5">
    <source>
        <dbReference type="EMBL" id="PIP63511.1"/>
    </source>
</evidence>